<name>N1U8Z1_9LEPT</name>
<sequence>MEERGIEHGLFSEKANPSSQEWIEFFSEKIKAGENSFLDRFLKQNHPADIAEV</sequence>
<dbReference type="AlphaFoldDB" id="N1U8Z1"/>
<dbReference type="Proteomes" id="UP000012249">
    <property type="component" value="Unassembled WGS sequence"/>
</dbReference>
<reference evidence="1 2" key="1">
    <citation type="submission" date="2013-02" db="EMBL/GenBank/DDBJ databases">
        <authorList>
            <person name="Harkins D.M."/>
            <person name="Durkin A.S."/>
            <person name="Brinkac L.M."/>
            <person name="Haft D.H."/>
            <person name="Selengut J.D."/>
            <person name="Sanka R."/>
            <person name="DePew J."/>
            <person name="Purushe J."/>
            <person name="Haake D.A."/>
            <person name="Matsunaga J."/>
            <person name="Vinetz J.M."/>
            <person name="Sutton G.G."/>
            <person name="Nierman W.C."/>
            <person name="Fouts D.E."/>
        </authorList>
    </citation>
    <scope>NUCLEOTIDE SEQUENCE [LARGE SCALE GENOMIC DNA]</scope>
    <source>
        <strain evidence="1 2">Ecochallenge</strain>
    </source>
</reference>
<accession>N1U8Z1</accession>
<proteinExistence type="predicted"/>
<organism evidence="1 2">
    <name type="scientific">Leptospira weilii str. Ecochallenge</name>
    <dbReference type="NCBI Taxonomy" id="1049986"/>
    <lineage>
        <taxon>Bacteria</taxon>
        <taxon>Pseudomonadati</taxon>
        <taxon>Spirochaetota</taxon>
        <taxon>Spirochaetia</taxon>
        <taxon>Leptospirales</taxon>
        <taxon>Leptospiraceae</taxon>
        <taxon>Leptospira</taxon>
    </lineage>
</organism>
<protein>
    <submittedName>
        <fullName evidence="1">Uncharacterized protein</fullName>
    </submittedName>
</protein>
<gene>
    <name evidence="1" type="ORF">LEP1GSC043_3207</name>
</gene>
<evidence type="ECO:0000313" key="1">
    <source>
        <dbReference type="EMBL" id="EMY12570.1"/>
    </source>
</evidence>
<evidence type="ECO:0000313" key="2">
    <source>
        <dbReference type="Proteomes" id="UP000012249"/>
    </source>
</evidence>
<feature type="non-terminal residue" evidence="1">
    <location>
        <position position="53"/>
    </location>
</feature>
<dbReference type="EMBL" id="AHMI02000290">
    <property type="protein sequence ID" value="EMY12570.1"/>
    <property type="molecule type" value="Genomic_DNA"/>
</dbReference>
<comment type="caution">
    <text evidence="1">The sequence shown here is derived from an EMBL/GenBank/DDBJ whole genome shotgun (WGS) entry which is preliminary data.</text>
</comment>